<accession>A0A0R2SVV2</accession>
<gene>
    <name evidence="4" type="primary">bamE</name>
    <name evidence="6" type="ORF">ABR85_07030</name>
</gene>
<dbReference type="EMBL" id="LICD01000252">
    <property type="protein sequence ID" value="KRO78936.1"/>
    <property type="molecule type" value="Genomic_DNA"/>
</dbReference>
<evidence type="ECO:0000313" key="6">
    <source>
        <dbReference type="EMBL" id="KRO78936.1"/>
    </source>
</evidence>
<dbReference type="GO" id="GO:0051205">
    <property type="term" value="P:protein insertion into membrane"/>
    <property type="evidence" value="ECO:0007669"/>
    <property type="project" value="UniProtKB-UniRule"/>
</dbReference>
<evidence type="ECO:0000256" key="3">
    <source>
        <dbReference type="ARBA" id="ARBA00023237"/>
    </source>
</evidence>
<evidence type="ECO:0000256" key="4">
    <source>
        <dbReference type="HAMAP-Rule" id="MF_00925"/>
    </source>
</evidence>
<dbReference type="Pfam" id="PF04355">
    <property type="entry name" value="BamE"/>
    <property type="match status" value="1"/>
</dbReference>
<evidence type="ECO:0000259" key="5">
    <source>
        <dbReference type="Pfam" id="PF04355"/>
    </source>
</evidence>
<reference evidence="6 7" key="1">
    <citation type="submission" date="2015-10" db="EMBL/GenBank/DDBJ databases">
        <title>Metagenome-Assembled Genomes uncover a global brackish microbiome.</title>
        <authorList>
            <person name="Hugerth L.W."/>
            <person name="Larsson J."/>
            <person name="Alneberg J."/>
            <person name="Lindh M.V."/>
            <person name="Legrand C."/>
            <person name="Pinhassi J."/>
            <person name="Andersson A.F."/>
        </authorList>
    </citation>
    <scope>NUCLEOTIDE SEQUENCE [LARGE SCALE GENOMIC DNA]</scope>
    <source>
        <strain evidence="6">BACL22 MAG-120619-bin3</strain>
    </source>
</reference>
<comment type="caution">
    <text evidence="6">The sequence shown here is derived from an EMBL/GenBank/DDBJ whole genome shotgun (WGS) entry which is preliminary data.</text>
</comment>
<dbReference type="GO" id="GO:1990063">
    <property type="term" value="C:Bam protein complex"/>
    <property type="evidence" value="ECO:0007669"/>
    <property type="project" value="TreeGrafter"/>
</dbReference>
<keyword evidence="1 4" id="KW-0732">Signal</keyword>
<comment type="subcellular location">
    <subcellularLocation>
        <location evidence="4">Cell outer membrane</location>
    </subcellularLocation>
</comment>
<comment type="function">
    <text evidence="4">Part of the outer membrane protein assembly complex, which is involved in assembly and insertion of beta-barrel proteins into the outer membrane.</text>
</comment>
<comment type="similarity">
    <text evidence="4">Belongs to the BamE family.</text>
</comment>
<dbReference type="AlphaFoldDB" id="A0A0R2SVV2"/>
<sequence>MDFPGVYKISIPQGNIITQEMVDQLRPGMTKRQVIFVMGTPLVRDPYHQDRWDYVYNFQPGGGERGQERLSVLFENDQLVSLSGDFEPTPEADS</sequence>
<organism evidence="6 7">
    <name type="scientific">OM182 bacterium BACL3 MAG-120619-bin3</name>
    <dbReference type="NCBI Taxonomy" id="1655593"/>
    <lineage>
        <taxon>Bacteria</taxon>
        <taxon>Pseudomonadati</taxon>
        <taxon>Pseudomonadota</taxon>
        <taxon>Gammaproteobacteria</taxon>
        <taxon>OMG group</taxon>
        <taxon>OM182 clade</taxon>
    </lineage>
</organism>
<name>A0A0R2SVV2_9GAMM</name>
<dbReference type="InterPro" id="IPR037873">
    <property type="entry name" value="BamE-like"/>
</dbReference>
<evidence type="ECO:0000256" key="2">
    <source>
        <dbReference type="ARBA" id="ARBA00023136"/>
    </source>
</evidence>
<dbReference type="PANTHER" id="PTHR37482:SF1">
    <property type="entry name" value="OUTER MEMBRANE PROTEIN ASSEMBLY FACTOR BAME"/>
    <property type="match status" value="1"/>
</dbReference>
<dbReference type="Proteomes" id="UP000051242">
    <property type="component" value="Unassembled WGS sequence"/>
</dbReference>
<dbReference type="GO" id="GO:0030674">
    <property type="term" value="F:protein-macromolecule adaptor activity"/>
    <property type="evidence" value="ECO:0007669"/>
    <property type="project" value="TreeGrafter"/>
</dbReference>
<dbReference type="InterPro" id="IPR026592">
    <property type="entry name" value="BamE"/>
</dbReference>
<feature type="domain" description="Outer membrane protein assembly factor BamE" evidence="5">
    <location>
        <begin position="14"/>
        <end position="81"/>
    </location>
</feature>
<dbReference type="PANTHER" id="PTHR37482">
    <property type="entry name" value="OUTER MEMBRANE PROTEIN ASSEMBLY FACTOR BAME"/>
    <property type="match status" value="1"/>
</dbReference>
<evidence type="ECO:0000256" key="1">
    <source>
        <dbReference type="ARBA" id="ARBA00022729"/>
    </source>
</evidence>
<dbReference type="HAMAP" id="MF_00925">
    <property type="entry name" value="OM_assembly_BamE"/>
    <property type="match status" value="1"/>
</dbReference>
<keyword evidence="2 4" id="KW-0472">Membrane</keyword>
<dbReference type="Gene3D" id="3.30.1450.10">
    <property type="match status" value="1"/>
</dbReference>
<protein>
    <recommendedName>
        <fullName evidence="4">Outer membrane protein assembly factor BamE</fullName>
    </recommendedName>
</protein>
<dbReference type="InterPro" id="IPR007450">
    <property type="entry name" value="BamE_dom"/>
</dbReference>
<evidence type="ECO:0000313" key="7">
    <source>
        <dbReference type="Proteomes" id="UP000051242"/>
    </source>
</evidence>
<dbReference type="GO" id="GO:0043165">
    <property type="term" value="P:Gram-negative-bacterium-type cell outer membrane assembly"/>
    <property type="evidence" value="ECO:0007669"/>
    <property type="project" value="UniProtKB-UniRule"/>
</dbReference>
<proteinExistence type="inferred from homology"/>
<keyword evidence="3 4" id="KW-0998">Cell outer membrane</keyword>
<comment type="subunit">
    <text evidence="4">Part of the Bam complex.</text>
</comment>